<dbReference type="InterPro" id="IPR036259">
    <property type="entry name" value="MFS_trans_sf"/>
</dbReference>
<dbReference type="PANTHER" id="PTHR23527">
    <property type="entry name" value="BLL3282 PROTEIN"/>
    <property type="match status" value="1"/>
</dbReference>
<dbReference type="Pfam" id="PF07690">
    <property type="entry name" value="MFS_1"/>
    <property type="match status" value="1"/>
</dbReference>
<feature type="transmembrane region" description="Helical" evidence="6">
    <location>
        <begin position="20"/>
        <end position="44"/>
    </location>
</feature>
<keyword evidence="9" id="KW-1185">Reference proteome</keyword>
<dbReference type="PANTHER" id="PTHR23527:SF1">
    <property type="entry name" value="BLL3282 PROTEIN"/>
    <property type="match status" value="1"/>
</dbReference>
<dbReference type="GO" id="GO:0022857">
    <property type="term" value="F:transmembrane transporter activity"/>
    <property type="evidence" value="ECO:0007669"/>
    <property type="project" value="InterPro"/>
</dbReference>
<dbReference type="InterPro" id="IPR011701">
    <property type="entry name" value="MFS"/>
</dbReference>
<dbReference type="Proteomes" id="UP000199476">
    <property type="component" value="Unassembled WGS sequence"/>
</dbReference>
<dbReference type="InterPro" id="IPR020846">
    <property type="entry name" value="MFS_dom"/>
</dbReference>
<dbReference type="STRING" id="321763.SAMN04488692_10815"/>
<dbReference type="PROSITE" id="PS50850">
    <property type="entry name" value="MFS"/>
    <property type="match status" value="1"/>
</dbReference>
<dbReference type="Gene3D" id="1.20.1250.20">
    <property type="entry name" value="MFS general substrate transporter like domains"/>
    <property type="match status" value="2"/>
</dbReference>
<organism evidence="8 9">
    <name type="scientific">Halarsenatibacter silvermanii</name>
    <dbReference type="NCBI Taxonomy" id="321763"/>
    <lineage>
        <taxon>Bacteria</taxon>
        <taxon>Bacillati</taxon>
        <taxon>Bacillota</taxon>
        <taxon>Clostridia</taxon>
        <taxon>Halanaerobiales</taxon>
        <taxon>Halarsenatibacteraceae</taxon>
        <taxon>Halarsenatibacter</taxon>
    </lineage>
</organism>
<dbReference type="InterPro" id="IPR052952">
    <property type="entry name" value="MFS-Transporter"/>
</dbReference>
<sequence length="413" mass="44240">MSQVSSSILESFKGYKYRLLFLLAGGYLVSNLNIQGIQALMPFIQSEFGISRTMAGLYTTVLFTAATMIAIFSGNLVDKIGARRGVLIGIFSIGLLILVHVPAPFYGFLLILAFPMGIGFSIITPSINKALMLKVRAEKRAVSMGIMHSGGGIGGVAGASLLPILASNFSWRVSLLFSGTVALLVGMVVFKYLDMGDDSPAEDETAAGGGLFVNIRGIISNKGLIITCLLGFSFGLTFGAVPAHYTLFLTLDLDYTAVVAGLALGLMQFGGLFGRIFWGWISDNLLQGNRPRTFMMMVFSTASLMLFNAFAGSILKSYTAVVMISSLLLGATVVGWSGIFFTVIGEKAGPDKVGLASGVSLVFARTGIVIGPPLFGMLGDYFDHYHFSWFLFAMLVSSIGMTYYIFNKRLADV</sequence>
<feature type="transmembrane region" description="Helical" evidence="6">
    <location>
        <begin position="321"/>
        <end position="341"/>
    </location>
</feature>
<keyword evidence="4 6" id="KW-1133">Transmembrane helix</keyword>
<accession>A0A1G9MBR1</accession>
<feature type="transmembrane region" description="Helical" evidence="6">
    <location>
        <begin position="257"/>
        <end position="281"/>
    </location>
</feature>
<proteinExistence type="predicted"/>
<keyword evidence="5 6" id="KW-0472">Membrane</keyword>
<feature type="transmembrane region" description="Helical" evidence="6">
    <location>
        <begin position="293"/>
        <end position="315"/>
    </location>
</feature>
<evidence type="ECO:0000256" key="2">
    <source>
        <dbReference type="ARBA" id="ARBA00022448"/>
    </source>
</evidence>
<reference evidence="8 9" key="1">
    <citation type="submission" date="2016-10" db="EMBL/GenBank/DDBJ databases">
        <authorList>
            <person name="de Groot N.N."/>
        </authorList>
    </citation>
    <scope>NUCLEOTIDE SEQUENCE [LARGE SCALE GENOMIC DNA]</scope>
    <source>
        <strain evidence="8 9">SLAS-1</strain>
    </source>
</reference>
<feature type="domain" description="Major facilitator superfamily (MFS) profile" evidence="7">
    <location>
        <begin position="19"/>
        <end position="412"/>
    </location>
</feature>
<feature type="transmembrane region" description="Helical" evidence="6">
    <location>
        <begin position="353"/>
        <end position="375"/>
    </location>
</feature>
<evidence type="ECO:0000256" key="1">
    <source>
        <dbReference type="ARBA" id="ARBA00004651"/>
    </source>
</evidence>
<comment type="subcellular location">
    <subcellularLocation>
        <location evidence="1">Cell membrane</location>
        <topology evidence="1">Multi-pass membrane protein</topology>
    </subcellularLocation>
</comment>
<feature type="transmembrane region" description="Helical" evidence="6">
    <location>
        <begin position="56"/>
        <end position="74"/>
    </location>
</feature>
<evidence type="ECO:0000259" key="7">
    <source>
        <dbReference type="PROSITE" id="PS50850"/>
    </source>
</evidence>
<feature type="transmembrane region" description="Helical" evidence="6">
    <location>
        <begin position="224"/>
        <end position="245"/>
    </location>
</feature>
<evidence type="ECO:0000256" key="3">
    <source>
        <dbReference type="ARBA" id="ARBA00022692"/>
    </source>
</evidence>
<feature type="transmembrane region" description="Helical" evidence="6">
    <location>
        <begin position="171"/>
        <end position="190"/>
    </location>
</feature>
<dbReference type="AlphaFoldDB" id="A0A1G9MBR1"/>
<feature type="transmembrane region" description="Helical" evidence="6">
    <location>
        <begin position="387"/>
        <end position="406"/>
    </location>
</feature>
<dbReference type="EMBL" id="FNGO01000008">
    <property type="protein sequence ID" value="SDL71553.1"/>
    <property type="molecule type" value="Genomic_DNA"/>
</dbReference>
<dbReference type="RefSeq" id="WP_089759497.1">
    <property type="nucleotide sequence ID" value="NZ_FNGO01000008.1"/>
</dbReference>
<keyword evidence="2" id="KW-0813">Transport</keyword>
<gene>
    <name evidence="8" type="ORF">SAMN04488692_10815</name>
</gene>
<feature type="transmembrane region" description="Helical" evidence="6">
    <location>
        <begin position="105"/>
        <end position="124"/>
    </location>
</feature>
<evidence type="ECO:0000256" key="4">
    <source>
        <dbReference type="ARBA" id="ARBA00022989"/>
    </source>
</evidence>
<feature type="transmembrane region" description="Helical" evidence="6">
    <location>
        <begin position="145"/>
        <end position="165"/>
    </location>
</feature>
<evidence type="ECO:0000313" key="8">
    <source>
        <dbReference type="EMBL" id="SDL71553.1"/>
    </source>
</evidence>
<evidence type="ECO:0000313" key="9">
    <source>
        <dbReference type="Proteomes" id="UP000199476"/>
    </source>
</evidence>
<protein>
    <submittedName>
        <fullName evidence="8">Sugar phosphate permease</fullName>
    </submittedName>
</protein>
<dbReference type="GO" id="GO:0005886">
    <property type="term" value="C:plasma membrane"/>
    <property type="evidence" value="ECO:0007669"/>
    <property type="project" value="UniProtKB-SubCell"/>
</dbReference>
<dbReference type="OrthoDB" id="1673995at2"/>
<keyword evidence="3 6" id="KW-0812">Transmembrane</keyword>
<dbReference type="SUPFAM" id="SSF103473">
    <property type="entry name" value="MFS general substrate transporter"/>
    <property type="match status" value="1"/>
</dbReference>
<name>A0A1G9MBR1_9FIRM</name>
<evidence type="ECO:0000256" key="5">
    <source>
        <dbReference type="ARBA" id="ARBA00023136"/>
    </source>
</evidence>
<feature type="transmembrane region" description="Helical" evidence="6">
    <location>
        <begin position="81"/>
        <end position="99"/>
    </location>
</feature>
<evidence type="ECO:0000256" key="6">
    <source>
        <dbReference type="SAM" id="Phobius"/>
    </source>
</evidence>